<dbReference type="InterPro" id="IPR012336">
    <property type="entry name" value="Thioredoxin-like_fold"/>
</dbReference>
<dbReference type="Pfam" id="PF13462">
    <property type="entry name" value="Thioredoxin_4"/>
    <property type="match status" value="1"/>
</dbReference>
<organism evidence="6 7">
    <name type="scientific">Idiomarina ramblicola</name>
    <dbReference type="NCBI Taxonomy" id="263724"/>
    <lineage>
        <taxon>Bacteria</taxon>
        <taxon>Pseudomonadati</taxon>
        <taxon>Pseudomonadota</taxon>
        <taxon>Gammaproteobacteria</taxon>
        <taxon>Alteromonadales</taxon>
        <taxon>Idiomarinaceae</taxon>
        <taxon>Idiomarina</taxon>
    </lineage>
</organism>
<dbReference type="PANTHER" id="PTHR35891:SF2">
    <property type="entry name" value="THIOL:DISULFIDE INTERCHANGE PROTEIN DSBA"/>
    <property type="match status" value="1"/>
</dbReference>
<evidence type="ECO:0000259" key="5">
    <source>
        <dbReference type="PROSITE" id="PS51352"/>
    </source>
</evidence>
<evidence type="ECO:0000256" key="3">
    <source>
        <dbReference type="PIRSR" id="PIRSR001488-1"/>
    </source>
</evidence>
<keyword evidence="2" id="KW-1015">Disulfide bond</keyword>
<evidence type="ECO:0000256" key="4">
    <source>
        <dbReference type="SAM" id="SignalP"/>
    </source>
</evidence>
<dbReference type="PIRSF" id="PIRSF001488">
    <property type="entry name" value="Tdi_protein"/>
    <property type="match status" value="1"/>
</dbReference>
<comment type="caution">
    <text evidence="6">The sequence shown here is derived from an EMBL/GenBank/DDBJ whole genome shotgun (WGS) entry which is preliminary data.</text>
</comment>
<gene>
    <name evidence="6" type="ORF">CWI78_07260</name>
</gene>
<accession>A0A432Z0K3</accession>
<dbReference type="InterPro" id="IPR050824">
    <property type="entry name" value="Thiol_disulfide_DsbA"/>
</dbReference>
<keyword evidence="1 4" id="KW-0732">Signal</keyword>
<dbReference type="OrthoDB" id="9784896at2"/>
<dbReference type="CDD" id="cd03019">
    <property type="entry name" value="DsbA_DsbA"/>
    <property type="match status" value="1"/>
</dbReference>
<comment type="subcellular location">
    <subcellularLocation>
        <location evidence="2">Periplasm</location>
    </subcellularLocation>
</comment>
<dbReference type="EMBL" id="PIQC01000004">
    <property type="protein sequence ID" value="RUO69716.1"/>
    <property type="molecule type" value="Genomic_DNA"/>
</dbReference>
<evidence type="ECO:0000256" key="2">
    <source>
        <dbReference type="PIRNR" id="PIRNR001488"/>
    </source>
</evidence>
<keyword evidence="6" id="KW-0413">Isomerase</keyword>
<dbReference type="PANTHER" id="PTHR35891">
    <property type="entry name" value="THIOL:DISULFIDE INTERCHANGE PROTEIN DSBA"/>
    <property type="match status" value="1"/>
</dbReference>
<protein>
    <recommendedName>
        <fullName evidence="2">Thiol:disulfide interchange protein</fullName>
    </recommendedName>
</protein>
<dbReference type="InterPro" id="IPR013766">
    <property type="entry name" value="Thioredoxin_domain"/>
</dbReference>
<proteinExistence type="inferred from homology"/>
<feature type="chain" id="PRO_5019350356" description="Thiol:disulfide interchange protein" evidence="4">
    <location>
        <begin position="22"/>
        <end position="205"/>
    </location>
</feature>
<keyword evidence="7" id="KW-1185">Reference proteome</keyword>
<dbReference type="InterPro" id="IPR036249">
    <property type="entry name" value="Thioredoxin-like_sf"/>
</dbReference>
<name>A0A432Z0K3_9GAMM</name>
<feature type="signal peptide" evidence="4">
    <location>
        <begin position="1"/>
        <end position="21"/>
    </location>
</feature>
<dbReference type="GO" id="GO:0042597">
    <property type="term" value="C:periplasmic space"/>
    <property type="evidence" value="ECO:0007669"/>
    <property type="project" value="UniProtKB-SubCell"/>
</dbReference>
<feature type="domain" description="Thioredoxin" evidence="5">
    <location>
        <begin position="9"/>
        <end position="150"/>
    </location>
</feature>
<evidence type="ECO:0000313" key="7">
    <source>
        <dbReference type="Proteomes" id="UP000288058"/>
    </source>
</evidence>
<keyword evidence="2" id="KW-0574">Periplasm</keyword>
<dbReference type="PROSITE" id="PS51352">
    <property type="entry name" value="THIOREDOXIN_2"/>
    <property type="match status" value="1"/>
</dbReference>
<feature type="disulfide bond" description="Redox-active" evidence="3">
    <location>
        <begin position="51"/>
        <end position="54"/>
    </location>
</feature>
<dbReference type="AlphaFoldDB" id="A0A432Z0K3"/>
<evidence type="ECO:0000313" key="6">
    <source>
        <dbReference type="EMBL" id="RUO69716.1"/>
    </source>
</evidence>
<dbReference type="RefSeq" id="WP_126781679.1">
    <property type="nucleotide sequence ID" value="NZ_PIQC01000004.1"/>
</dbReference>
<dbReference type="SUPFAM" id="SSF52833">
    <property type="entry name" value="Thioredoxin-like"/>
    <property type="match status" value="1"/>
</dbReference>
<dbReference type="GO" id="GO:0016853">
    <property type="term" value="F:isomerase activity"/>
    <property type="evidence" value="ECO:0007669"/>
    <property type="project" value="UniProtKB-KW"/>
</dbReference>
<dbReference type="Gene3D" id="3.40.30.10">
    <property type="entry name" value="Glutaredoxin"/>
    <property type="match status" value="1"/>
</dbReference>
<reference evidence="7" key="1">
    <citation type="journal article" date="2018" name="Front. Microbiol.">
        <title>Genome-Based Analysis Reveals the Taxonomy and Diversity of the Family Idiomarinaceae.</title>
        <authorList>
            <person name="Liu Y."/>
            <person name="Lai Q."/>
            <person name="Shao Z."/>
        </authorList>
    </citation>
    <scope>NUCLEOTIDE SEQUENCE [LARGE SCALE GENOMIC DNA]</scope>
    <source>
        <strain evidence="7">R22</strain>
    </source>
</reference>
<comment type="similarity">
    <text evidence="2">Belongs to the thioredoxin family.</text>
</comment>
<dbReference type="InterPro" id="IPR023205">
    <property type="entry name" value="DsbA/DsbL"/>
</dbReference>
<evidence type="ECO:0000256" key="1">
    <source>
        <dbReference type="ARBA" id="ARBA00022729"/>
    </source>
</evidence>
<dbReference type="Proteomes" id="UP000288058">
    <property type="component" value="Unassembled WGS sequence"/>
</dbReference>
<sequence>MKKWLMGFAGALMVAAGFAQAQDFEEGVHYEVIADEATSKPEITEFFSFYCVHCYRFEPIAKEMKSEYPDAFKKAHVSFISPRGNVGETMTQAFVVAQKLDKEEELAAAIFDYNFNKNSMLTSKEDIRNVFIVNDVSGDEFDKAMASFSVRAAAAKMDRRASNLGVNATPTFIVNGKYQMLPQGFRDSDNFLEDFSELAGYLLEK</sequence>